<sequence>MPFERFCLAQKLRGDVAVEYFTFADPRRNVGVASKIVYLQSILRSGGLYLLFVFSSQKIGHDPERIFHFLSVPFKYPFCTAYAVRRSGHYPASVARALATGVQPANRRLEGLVADYTHWRGRARLDRGKHRVAV</sequence>
<protein>
    <submittedName>
        <fullName evidence="1">Uncharacterized protein</fullName>
    </submittedName>
</protein>
<dbReference type="AlphaFoldDB" id="A0A645EYF1"/>
<name>A0A645EYF1_9ZZZZ</name>
<proteinExistence type="predicted"/>
<reference evidence="1" key="1">
    <citation type="submission" date="2019-08" db="EMBL/GenBank/DDBJ databases">
        <authorList>
            <person name="Kucharzyk K."/>
            <person name="Murdoch R.W."/>
            <person name="Higgins S."/>
            <person name="Loffler F."/>
        </authorList>
    </citation>
    <scope>NUCLEOTIDE SEQUENCE</scope>
</reference>
<gene>
    <name evidence="1" type="ORF">SDC9_154334</name>
</gene>
<evidence type="ECO:0000313" key="1">
    <source>
        <dbReference type="EMBL" id="MPN07075.1"/>
    </source>
</evidence>
<dbReference type="EMBL" id="VSSQ01053036">
    <property type="protein sequence ID" value="MPN07075.1"/>
    <property type="molecule type" value="Genomic_DNA"/>
</dbReference>
<organism evidence="1">
    <name type="scientific">bioreactor metagenome</name>
    <dbReference type="NCBI Taxonomy" id="1076179"/>
    <lineage>
        <taxon>unclassified sequences</taxon>
        <taxon>metagenomes</taxon>
        <taxon>ecological metagenomes</taxon>
    </lineage>
</organism>
<comment type="caution">
    <text evidence="1">The sequence shown here is derived from an EMBL/GenBank/DDBJ whole genome shotgun (WGS) entry which is preliminary data.</text>
</comment>
<accession>A0A645EYF1</accession>